<feature type="compositionally biased region" description="Polar residues" evidence="1">
    <location>
        <begin position="134"/>
        <end position="148"/>
    </location>
</feature>
<evidence type="ECO:0000256" key="1">
    <source>
        <dbReference type="SAM" id="MobiDB-lite"/>
    </source>
</evidence>
<keyword evidence="4" id="KW-1185">Reference proteome</keyword>
<organism evidence="3 4">
    <name type="scientific">Monosporascus ibericus</name>
    <dbReference type="NCBI Taxonomy" id="155417"/>
    <lineage>
        <taxon>Eukaryota</taxon>
        <taxon>Fungi</taxon>
        <taxon>Dikarya</taxon>
        <taxon>Ascomycota</taxon>
        <taxon>Pezizomycotina</taxon>
        <taxon>Sordariomycetes</taxon>
        <taxon>Xylariomycetidae</taxon>
        <taxon>Xylariales</taxon>
        <taxon>Xylariales incertae sedis</taxon>
        <taxon>Monosporascus</taxon>
    </lineage>
</organism>
<dbReference type="EMBL" id="QJNU01000206">
    <property type="protein sequence ID" value="RYP04534.1"/>
    <property type="molecule type" value="Genomic_DNA"/>
</dbReference>
<feature type="region of interest" description="Disordered" evidence="1">
    <location>
        <begin position="102"/>
        <end position="203"/>
    </location>
</feature>
<name>A0A4Q4TFJ7_9PEZI</name>
<sequence length="266" mass="26871">MITFHWALGAIVAASIASASTDELQLISRLLKRQEPGTPAYNCHDNCGQAVLQGRNSDDVCTDDVFLANYENCLQCSGPDNVDIWRYYGNSLTTAAEPCGLPTTPLSGEQPDVGAAISAGSSASPTTITATASEQPTASATSASQPRMTTTTEAPTTAAEDSPSETQEPPTAAPTAESTSTTTTVTSEASVPTSHEEPTSSHTTVYATLSGSASTVIPTVSDGRNGTATATTSSGVVPVTGSANALVGGGPGIYGALAFGAWYAVA</sequence>
<comment type="caution">
    <text evidence="3">The sequence shown here is derived from an EMBL/GenBank/DDBJ whole genome shotgun (WGS) entry which is preliminary data.</text>
</comment>
<dbReference type="STRING" id="155417.A0A4Q4TFJ7"/>
<evidence type="ECO:0000256" key="2">
    <source>
        <dbReference type="SAM" id="SignalP"/>
    </source>
</evidence>
<protein>
    <submittedName>
        <fullName evidence="3">Uncharacterized protein</fullName>
    </submittedName>
</protein>
<reference evidence="3 4" key="1">
    <citation type="submission" date="2018-06" db="EMBL/GenBank/DDBJ databases">
        <title>Complete Genomes of Monosporascus.</title>
        <authorList>
            <person name="Robinson A.J."/>
            <person name="Natvig D.O."/>
        </authorList>
    </citation>
    <scope>NUCLEOTIDE SEQUENCE [LARGE SCALE GENOMIC DNA]</scope>
    <source>
        <strain evidence="3 4">CBS 110550</strain>
    </source>
</reference>
<dbReference type="AlphaFoldDB" id="A0A4Q4TFJ7"/>
<gene>
    <name evidence="3" type="ORF">DL764_004396</name>
</gene>
<accession>A0A4Q4TFJ7</accession>
<feature type="compositionally biased region" description="Low complexity" evidence="1">
    <location>
        <begin position="114"/>
        <end position="133"/>
    </location>
</feature>
<feature type="signal peptide" evidence="2">
    <location>
        <begin position="1"/>
        <end position="21"/>
    </location>
</feature>
<feature type="compositionally biased region" description="Low complexity" evidence="1">
    <location>
        <begin position="149"/>
        <end position="193"/>
    </location>
</feature>
<feature type="chain" id="PRO_5021009714" evidence="2">
    <location>
        <begin position="22"/>
        <end position="266"/>
    </location>
</feature>
<evidence type="ECO:0000313" key="4">
    <source>
        <dbReference type="Proteomes" id="UP000293360"/>
    </source>
</evidence>
<dbReference type="Proteomes" id="UP000293360">
    <property type="component" value="Unassembled WGS sequence"/>
</dbReference>
<evidence type="ECO:0000313" key="3">
    <source>
        <dbReference type="EMBL" id="RYP04534.1"/>
    </source>
</evidence>
<keyword evidence="2" id="KW-0732">Signal</keyword>
<dbReference type="OrthoDB" id="4160690at2759"/>
<proteinExistence type="predicted"/>